<dbReference type="InterPro" id="IPR047650">
    <property type="entry name" value="Transpos_IS110"/>
</dbReference>
<reference evidence="2" key="1">
    <citation type="submission" date="2021-01" db="EMBL/GenBank/DDBJ databases">
        <title>Modified the classification status of verrucomicrobia.</title>
        <authorList>
            <person name="Feng X."/>
        </authorList>
    </citation>
    <scope>NUCLEOTIDE SEQUENCE</scope>
    <source>
        <strain evidence="2">KCTC 22041</strain>
    </source>
</reference>
<accession>A0A934SF06</accession>
<evidence type="ECO:0000313" key="3">
    <source>
        <dbReference type="Proteomes" id="UP000603141"/>
    </source>
</evidence>
<feature type="non-terminal residue" evidence="2">
    <location>
        <position position="88"/>
    </location>
</feature>
<dbReference type="GO" id="GO:0004803">
    <property type="term" value="F:transposase activity"/>
    <property type="evidence" value="ECO:0007669"/>
    <property type="project" value="InterPro"/>
</dbReference>
<keyword evidence="3" id="KW-1185">Reference proteome</keyword>
<gene>
    <name evidence="2" type="ORF">JIN85_21025</name>
</gene>
<sequence>MGHKEPLSERFDNTPKGIASLLQWLAKLAKPAAISACLEQTGHYSIAISKALHQHGLHALFLVNPRRIKAFGNQKLRRNKSDTADARL</sequence>
<name>A0A934SF06_9BACT</name>
<dbReference type="GO" id="GO:0003677">
    <property type="term" value="F:DNA binding"/>
    <property type="evidence" value="ECO:0007669"/>
    <property type="project" value="InterPro"/>
</dbReference>
<dbReference type="InterPro" id="IPR002525">
    <property type="entry name" value="Transp_IS110-like_N"/>
</dbReference>
<proteinExistence type="predicted"/>
<dbReference type="EMBL" id="JAENIJ010000194">
    <property type="protein sequence ID" value="MBK1884907.1"/>
    <property type="molecule type" value="Genomic_DNA"/>
</dbReference>
<dbReference type="GO" id="GO:0006313">
    <property type="term" value="P:DNA transposition"/>
    <property type="evidence" value="ECO:0007669"/>
    <property type="project" value="InterPro"/>
</dbReference>
<organism evidence="2 3">
    <name type="scientific">Luteolibacter pohnpeiensis</name>
    <dbReference type="NCBI Taxonomy" id="454153"/>
    <lineage>
        <taxon>Bacteria</taxon>
        <taxon>Pseudomonadati</taxon>
        <taxon>Verrucomicrobiota</taxon>
        <taxon>Verrucomicrobiia</taxon>
        <taxon>Verrucomicrobiales</taxon>
        <taxon>Verrucomicrobiaceae</taxon>
        <taxon>Luteolibacter</taxon>
    </lineage>
</organism>
<dbReference type="PANTHER" id="PTHR33055">
    <property type="entry name" value="TRANSPOSASE FOR INSERTION SEQUENCE ELEMENT IS1111A"/>
    <property type="match status" value="1"/>
</dbReference>
<dbReference type="Proteomes" id="UP000603141">
    <property type="component" value="Unassembled WGS sequence"/>
</dbReference>
<dbReference type="AlphaFoldDB" id="A0A934SF06"/>
<feature type="domain" description="Transposase IS110-like N-terminal" evidence="1">
    <location>
        <begin position="4"/>
        <end position="87"/>
    </location>
</feature>
<comment type="caution">
    <text evidence="2">The sequence shown here is derived from an EMBL/GenBank/DDBJ whole genome shotgun (WGS) entry which is preliminary data.</text>
</comment>
<protein>
    <submittedName>
        <fullName evidence="2">Transposase</fullName>
    </submittedName>
</protein>
<dbReference type="Pfam" id="PF01548">
    <property type="entry name" value="DEDD_Tnp_IS110"/>
    <property type="match status" value="1"/>
</dbReference>
<evidence type="ECO:0000313" key="2">
    <source>
        <dbReference type="EMBL" id="MBK1884907.1"/>
    </source>
</evidence>
<evidence type="ECO:0000259" key="1">
    <source>
        <dbReference type="Pfam" id="PF01548"/>
    </source>
</evidence>
<dbReference type="PANTHER" id="PTHR33055:SF3">
    <property type="entry name" value="PUTATIVE TRANSPOSASE FOR IS117-RELATED"/>
    <property type="match status" value="1"/>
</dbReference>